<proteinExistence type="predicted"/>
<evidence type="ECO:0000313" key="5">
    <source>
        <dbReference type="Proteomes" id="UP001151582"/>
    </source>
</evidence>
<feature type="compositionally biased region" description="Polar residues" evidence="1">
    <location>
        <begin position="18"/>
        <end position="45"/>
    </location>
</feature>
<reference evidence="4" key="1">
    <citation type="submission" date="2022-07" db="EMBL/GenBank/DDBJ databases">
        <title>Phylogenomic reconstructions and comparative analyses of Kickxellomycotina fungi.</title>
        <authorList>
            <person name="Reynolds N.K."/>
            <person name="Stajich J.E."/>
            <person name="Barry K."/>
            <person name="Grigoriev I.V."/>
            <person name="Crous P."/>
            <person name="Smith M.E."/>
        </authorList>
    </citation>
    <scope>NUCLEOTIDE SEQUENCE</scope>
    <source>
        <strain evidence="4">RSA 567</strain>
    </source>
</reference>
<dbReference type="AlphaFoldDB" id="A0A9W8B3F9"/>
<dbReference type="InterPro" id="IPR040976">
    <property type="entry name" value="Pkinase_fungal"/>
</dbReference>
<dbReference type="OrthoDB" id="5584477at2759"/>
<keyword evidence="2" id="KW-0812">Transmembrane</keyword>
<evidence type="ECO:0000256" key="1">
    <source>
        <dbReference type="SAM" id="MobiDB-lite"/>
    </source>
</evidence>
<sequence length="318" mass="34668">MPASQLPASPTHVDSAKSAGSNKETSMKNTTLSHSALRSTGTNETTTSQMVNRHLNAQCMDCTVVVDAALLLAQAKPRSADAVASATHIYTTLFNSKQLTEVSGDLQTLVEGQCTSEKATYPGMRQLFDLIARAVYNEVVQLGPTDPVRQETRLLQSTSNFDYVATGSDNHNQPDMAVVAQAVPADDFPSVAAKEQWCNIALVVEGKRDNTAASKGTEPSQASLDKARGQLARYVLNLYTSQPNRRFAWALITINTFVYVYLFGRDRALCTQPINLATLAGRQLFARFLIFWSLAGPAQFGLDPTIEYDATTQHWAIT</sequence>
<name>A0A9W8B3F9_9FUNG</name>
<dbReference type="EMBL" id="JANBQB010001146">
    <property type="protein sequence ID" value="KAJ1972130.1"/>
    <property type="molecule type" value="Genomic_DNA"/>
</dbReference>
<feature type="non-terminal residue" evidence="4">
    <location>
        <position position="318"/>
    </location>
</feature>
<dbReference type="Proteomes" id="UP001151582">
    <property type="component" value="Unassembled WGS sequence"/>
</dbReference>
<evidence type="ECO:0000256" key="2">
    <source>
        <dbReference type="SAM" id="Phobius"/>
    </source>
</evidence>
<gene>
    <name evidence="4" type="ORF">H4R34_005514</name>
</gene>
<keyword evidence="2" id="KW-1133">Transmembrane helix</keyword>
<organism evidence="4 5">
    <name type="scientific">Dimargaris verticillata</name>
    <dbReference type="NCBI Taxonomy" id="2761393"/>
    <lineage>
        <taxon>Eukaryota</taxon>
        <taxon>Fungi</taxon>
        <taxon>Fungi incertae sedis</taxon>
        <taxon>Zoopagomycota</taxon>
        <taxon>Kickxellomycotina</taxon>
        <taxon>Dimargaritomycetes</taxon>
        <taxon>Dimargaritales</taxon>
        <taxon>Dimargaritaceae</taxon>
        <taxon>Dimargaris</taxon>
    </lineage>
</organism>
<dbReference type="Pfam" id="PF17667">
    <property type="entry name" value="Pkinase_fungal"/>
    <property type="match status" value="1"/>
</dbReference>
<feature type="domain" description="Fungal-type protein kinase" evidence="3">
    <location>
        <begin position="191"/>
        <end position="312"/>
    </location>
</feature>
<accession>A0A9W8B3F9</accession>
<feature type="transmembrane region" description="Helical" evidence="2">
    <location>
        <begin position="247"/>
        <end position="264"/>
    </location>
</feature>
<comment type="caution">
    <text evidence="4">The sequence shown here is derived from an EMBL/GenBank/DDBJ whole genome shotgun (WGS) entry which is preliminary data.</text>
</comment>
<keyword evidence="5" id="KW-1185">Reference proteome</keyword>
<evidence type="ECO:0000313" key="4">
    <source>
        <dbReference type="EMBL" id="KAJ1972130.1"/>
    </source>
</evidence>
<feature type="region of interest" description="Disordered" evidence="1">
    <location>
        <begin position="1"/>
        <end position="45"/>
    </location>
</feature>
<evidence type="ECO:0000259" key="3">
    <source>
        <dbReference type="Pfam" id="PF17667"/>
    </source>
</evidence>
<keyword evidence="2" id="KW-0472">Membrane</keyword>
<protein>
    <recommendedName>
        <fullName evidence="3">Fungal-type protein kinase domain-containing protein</fullName>
    </recommendedName>
</protein>
<feature type="transmembrane region" description="Helical" evidence="2">
    <location>
        <begin position="284"/>
        <end position="302"/>
    </location>
</feature>